<evidence type="ECO:0000256" key="1">
    <source>
        <dbReference type="ARBA" id="ARBA00001917"/>
    </source>
</evidence>
<comment type="catalytic activity">
    <reaction evidence="9">
        <text>3 propionate 3-nitronate + 3 O2 + H2O = 3 3-oxopropanoate + 2 nitrate + nitrite + H2O2 + 3 H(+)</text>
        <dbReference type="Rhea" id="RHEA:57332"/>
        <dbReference type="ChEBI" id="CHEBI:15377"/>
        <dbReference type="ChEBI" id="CHEBI:15378"/>
        <dbReference type="ChEBI" id="CHEBI:15379"/>
        <dbReference type="ChEBI" id="CHEBI:16240"/>
        <dbReference type="ChEBI" id="CHEBI:16301"/>
        <dbReference type="ChEBI" id="CHEBI:17632"/>
        <dbReference type="ChEBI" id="CHEBI:33190"/>
        <dbReference type="ChEBI" id="CHEBI:136067"/>
    </reaction>
</comment>
<gene>
    <name evidence="10" type="ORF">F8O04_06945</name>
</gene>
<evidence type="ECO:0000256" key="7">
    <source>
        <dbReference type="ARBA" id="ARBA00023033"/>
    </source>
</evidence>
<accession>A0A6H9WU23</accession>
<evidence type="ECO:0000256" key="2">
    <source>
        <dbReference type="ARBA" id="ARBA00009881"/>
    </source>
</evidence>
<dbReference type="OrthoDB" id="9778912at2"/>
<evidence type="ECO:0000313" key="10">
    <source>
        <dbReference type="EMBL" id="KAB1649954.1"/>
    </source>
</evidence>
<evidence type="ECO:0000256" key="6">
    <source>
        <dbReference type="ARBA" id="ARBA00023002"/>
    </source>
</evidence>
<name>A0A6H9WU23_9MICO</name>
<dbReference type="CDD" id="cd04730">
    <property type="entry name" value="NPD_like"/>
    <property type="match status" value="1"/>
</dbReference>
<dbReference type="EMBL" id="WBJY01000001">
    <property type="protein sequence ID" value="KAB1649954.1"/>
    <property type="molecule type" value="Genomic_DNA"/>
</dbReference>
<evidence type="ECO:0000256" key="4">
    <source>
        <dbReference type="ARBA" id="ARBA00022630"/>
    </source>
</evidence>
<reference evidence="10 11" key="1">
    <citation type="submission" date="2019-09" db="EMBL/GenBank/DDBJ databases">
        <title>Phylogeny of genus Pseudoclavibacter and closely related genus.</title>
        <authorList>
            <person name="Li Y."/>
        </authorList>
    </citation>
    <scope>NUCLEOTIDE SEQUENCE [LARGE SCALE GENOMIC DNA]</scope>
    <source>
        <strain evidence="10 11">EGI 60007</strain>
    </source>
</reference>
<keyword evidence="10" id="KW-0223">Dioxygenase</keyword>
<evidence type="ECO:0000256" key="8">
    <source>
        <dbReference type="ARBA" id="ARBA00031155"/>
    </source>
</evidence>
<keyword evidence="5" id="KW-0288">FMN</keyword>
<evidence type="ECO:0000313" key="11">
    <source>
        <dbReference type="Proteomes" id="UP000431744"/>
    </source>
</evidence>
<keyword evidence="4" id="KW-0285">Flavoprotein</keyword>
<evidence type="ECO:0000256" key="9">
    <source>
        <dbReference type="ARBA" id="ARBA00049401"/>
    </source>
</evidence>
<proteinExistence type="inferred from homology"/>
<dbReference type="Proteomes" id="UP000431744">
    <property type="component" value="Unassembled WGS sequence"/>
</dbReference>
<dbReference type="PANTHER" id="PTHR42747:SF3">
    <property type="entry name" value="NITRONATE MONOOXYGENASE-RELATED"/>
    <property type="match status" value="1"/>
</dbReference>
<dbReference type="SUPFAM" id="SSF51412">
    <property type="entry name" value="Inosine monophosphate dehydrogenase (IMPDH)"/>
    <property type="match status" value="1"/>
</dbReference>
<evidence type="ECO:0000256" key="5">
    <source>
        <dbReference type="ARBA" id="ARBA00022643"/>
    </source>
</evidence>
<organism evidence="10 11">
    <name type="scientific">Pseudoclavibacter endophyticus</name>
    <dbReference type="NCBI Taxonomy" id="1778590"/>
    <lineage>
        <taxon>Bacteria</taxon>
        <taxon>Bacillati</taxon>
        <taxon>Actinomycetota</taxon>
        <taxon>Actinomycetes</taxon>
        <taxon>Micrococcales</taxon>
        <taxon>Microbacteriaceae</taxon>
        <taxon>Pseudoclavibacter</taxon>
    </lineage>
</organism>
<dbReference type="InterPro" id="IPR013785">
    <property type="entry name" value="Aldolase_TIM"/>
</dbReference>
<keyword evidence="3" id="KW-0216">Detoxification</keyword>
<keyword evidence="7" id="KW-0503">Monooxygenase</keyword>
<sequence length="366" mass="37435">MIDLRSLPIPVIGAPMAGGPSAPTLAAAVTLAGGLGMLAGGSIRADALAASVRAARDLLATAGAHDAPIGVNLFVPRIANVAERQIADLAAHVAAIDRYATHLAASALAARLGVGRADLGAFSTDDDEDWDAKLAFLETEPVQVVTFTFGLPDLAVFERLHAVGSAVGVMVTSRSDALAAAYAGADVVIAQGVRAGGHRSTWRVQEQPNADDTLVVVRSIAEVRHGPGHPRPVIVAAGGIDGPQRYSAARVAGADLVQVGTALLRADEAGTKPTVLRALTDSGLGETVTTRAFSGRFARAIRNEFTDCVGALAPAAYPEVNQLTGPLRAAAEAAGDVHGVSAYAGERWRAARAAPAAEILRELVGR</sequence>
<keyword evidence="11" id="KW-1185">Reference proteome</keyword>
<dbReference type="AlphaFoldDB" id="A0A6H9WU23"/>
<dbReference type="GO" id="GO:0009636">
    <property type="term" value="P:response to toxic substance"/>
    <property type="evidence" value="ECO:0007669"/>
    <property type="project" value="UniProtKB-KW"/>
</dbReference>
<dbReference type="Pfam" id="PF03060">
    <property type="entry name" value="NMO"/>
    <property type="match status" value="1"/>
</dbReference>
<dbReference type="Gene3D" id="3.20.20.70">
    <property type="entry name" value="Aldolase class I"/>
    <property type="match status" value="1"/>
</dbReference>
<dbReference type="GO" id="GO:0018580">
    <property type="term" value="F:nitronate monooxygenase activity"/>
    <property type="evidence" value="ECO:0007669"/>
    <property type="project" value="InterPro"/>
</dbReference>
<dbReference type="GO" id="GO:0051213">
    <property type="term" value="F:dioxygenase activity"/>
    <property type="evidence" value="ECO:0007669"/>
    <property type="project" value="UniProtKB-KW"/>
</dbReference>
<comment type="caution">
    <text evidence="10">The sequence shown here is derived from an EMBL/GenBank/DDBJ whole genome shotgun (WGS) entry which is preliminary data.</text>
</comment>
<dbReference type="RefSeq" id="WP_158028538.1">
    <property type="nucleotide sequence ID" value="NZ_BMHG01000001.1"/>
</dbReference>
<dbReference type="InterPro" id="IPR004136">
    <property type="entry name" value="NMO"/>
</dbReference>
<protein>
    <recommendedName>
        <fullName evidence="8">Propionate 3-nitronate monooxygenase</fullName>
    </recommendedName>
</protein>
<evidence type="ECO:0000256" key="3">
    <source>
        <dbReference type="ARBA" id="ARBA00022575"/>
    </source>
</evidence>
<comment type="cofactor">
    <cofactor evidence="1">
        <name>FMN</name>
        <dbReference type="ChEBI" id="CHEBI:58210"/>
    </cofactor>
</comment>
<keyword evidence="6" id="KW-0560">Oxidoreductase</keyword>
<comment type="similarity">
    <text evidence="2">Belongs to the nitronate monooxygenase family. NMO class I subfamily.</text>
</comment>
<dbReference type="PANTHER" id="PTHR42747">
    <property type="entry name" value="NITRONATE MONOOXYGENASE-RELATED"/>
    <property type="match status" value="1"/>
</dbReference>